<accession>A0A2U1MXD9</accession>
<dbReference type="EMBL" id="PKPP01004139">
    <property type="protein sequence ID" value="PWA65897.1"/>
    <property type="molecule type" value="Genomic_DNA"/>
</dbReference>
<dbReference type="PANTHER" id="PTHR31153">
    <property type="entry name" value="CALMODULIN CALCIUM-DEPENDENT NAD KINASE"/>
    <property type="match status" value="1"/>
</dbReference>
<dbReference type="Gene3D" id="3.40.50.300">
    <property type="entry name" value="P-loop containing nucleotide triphosphate hydrolases"/>
    <property type="match status" value="1"/>
</dbReference>
<dbReference type="InterPro" id="IPR044802">
    <property type="entry name" value="NADKc-like"/>
</dbReference>
<evidence type="ECO:0000256" key="1">
    <source>
        <dbReference type="ARBA" id="ARBA00022741"/>
    </source>
</evidence>
<dbReference type="STRING" id="35608.A0A2U1MXD9"/>
<comment type="caution">
    <text evidence="4">The sequence shown here is derived from an EMBL/GenBank/DDBJ whole genome shotgun (WGS) entry which is preliminary data.</text>
</comment>
<gene>
    <name evidence="4" type="ORF">CTI12_AA148700</name>
</gene>
<dbReference type="GO" id="GO:0005524">
    <property type="term" value="F:ATP binding"/>
    <property type="evidence" value="ECO:0007669"/>
    <property type="project" value="UniProtKB-KW"/>
</dbReference>
<protein>
    <submittedName>
        <fullName evidence="4">Zeta toxin domain</fullName>
    </submittedName>
</protein>
<dbReference type="AlphaFoldDB" id="A0A2U1MXD9"/>
<evidence type="ECO:0000256" key="2">
    <source>
        <dbReference type="ARBA" id="ARBA00022840"/>
    </source>
</evidence>
<evidence type="ECO:0000259" key="3">
    <source>
        <dbReference type="Pfam" id="PF06414"/>
    </source>
</evidence>
<keyword evidence="1" id="KW-0547">Nucleotide-binding</keyword>
<keyword evidence="2" id="KW-0067">ATP-binding</keyword>
<dbReference type="InterPro" id="IPR027417">
    <property type="entry name" value="P-loop_NTPase"/>
</dbReference>
<dbReference type="Proteomes" id="UP000245207">
    <property type="component" value="Unassembled WGS sequence"/>
</dbReference>
<keyword evidence="5" id="KW-1185">Reference proteome</keyword>
<evidence type="ECO:0000313" key="4">
    <source>
        <dbReference type="EMBL" id="PWA65897.1"/>
    </source>
</evidence>
<proteinExistence type="predicted"/>
<reference evidence="4 5" key="1">
    <citation type="journal article" date="2018" name="Mol. Plant">
        <title>The genome of Artemisia annua provides insight into the evolution of Asteraceae family and artemisinin biosynthesis.</title>
        <authorList>
            <person name="Shen Q."/>
            <person name="Zhang L."/>
            <person name="Liao Z."/>
            <person name="Wang S."/>
            <person name="Yan T."/>
            <person name="Shi P."/>
            <person name="Liu M."/>
            <person name="Fu X."/>
            <person name="Pan Q."/>
            <person name="Wang Y."/>
            <person name="Lv Z."/>
            <person name="Lu X."/>
            <person name="Zhang F."/>
            <person name="Jiang W."/>
            <person name="Ma Y."/>
            <person name="Chen M."/>
            <person name="Hao X."/>
            <person name="Li L."/>
            <person name="Tang Y."/>
            <person name="Lv G."/>
            <person name="Zhou Y."/>
            <person name="Sun X."/>
            <person name="Brodelius P.E."/>
            <person name="Rose J.K.C."/>
            <person name="Tang K."/>
        </authorList>
    </citation>
    <scope>NUCLEOTIDE SEQUENCE [LARGE SCALE GENOMIC DNA]</scope>
    <source>
        <strain evidence="5">cv. Huhao1</strain>
        <tissue evidence="4">Leaf</tissue>
    </source>
</reference>
<organism evidence="4 5">
    <name type="scientific">Artemisia annua</name>
    <name type="common">Sweet wormwood</name>
    <dbReference type="NCBI Taxonomy" id="35608"/>
    <lineage>
        <taxon>Eukaryota</taxon>
        <taxon>Viridiplantae</taxon>
        <taxon>Streptophyta</taxon>
        <taxon>Embryophyta</taxon>
        <taxon>Tracheophyta</taxon>
        <taxon>Spermatophyta</taxon>
        <taxon>Magnoliopsida</taxon>
        <taxon>eudicotyledons</taxon>
        <taxon>Gunneridae</taxon>
        <taxon>Pentapetalae</taxon>
        <taxon>asterids</taxon>
        <taxon>campanulids</taxon>
        <taxon>Asterales</taxon>
        <taxon>Asteraceae</taxon>
        <taxon>Asteroideae</taxon>
        <taxon>Anthemideae</taxon>
        <taxon>Artemisiinae</taxon>
        <taxon>Artemisia</taxon>
    </lineage>
</organism>
<evidence type="ECO:0000313" key="5">
    <source>
        <dbReference type="Proteomes" id="UP000245207"/>
    </source>
</evidence>
<dbReference type="PANTHER" id="PTHR31153:SF1">
    <property type="entry name" value="CALMODULIN CALCIUM-DEPENDENT NAD KINASE"/>
    <property type="match status" value="1"/>
</dbReference>
<dbReference type="GO" id="GO:0016301">
    <property type="term" value="F:kinase activity"/>
    <property type="evidence" value="ECO:0007669"/>
    <property type="project" value="InterPro"/>
</dbReference>
<feature type="domain" description="Zeta toxin" evidence="3">
    <location>
        <begin position="1"/>
        <end position="54"/>
    </location>
</feature>
<sequence>MGGGMGAGKSTFQKEILKEYGFWAEAAENVVVVEADAFKETHVIYRALISKGHHNDMLQTAELGTSINAFPSSEGKLTIVYGKECMVPLFMCEEKHLMPSRLTSSNRKLLQETGGCKVGCVQQLTNLNEAVASYSSTTPN</sequence>
<dbReference type="Pfam" id="PF06414">
    <property type="entry name" value="Zeta_toxin"/>
    <property type="match status" value="1"/>
</dbReference>
<name>A0A2U1MXD9_ARTAN</name>
<dbReference type="InterPro" id="IPR010488">
    <property type="entry name" value="Zeta_toxin_domain"/>
</dbReference>
<dbReference type="OrthoDB" id="10267859at2759"/>